<dbReference type="AlphaFoldDB" id="A0A4R6Y4I1"/>
<organism evidence="1 2">
    <name type="scientific">Aquamicrobium defluvii</name>
    <dbReference type="NCBI Taxonomy" id="69279"/>
    <lineage>
        <taxon>Bacteria</taxon>
        <taxon>Pseudomonadati</taxon>
        <taxon>Pseudomonadota</taxon>
        <taxon>Alphaproteobacteria</taxon>
        <taxon>Hyphomicrobiales</taxon>
        <taxon>Phyllobacteriaceae</taxon>
        <taxon>Aquamicrobium</taxon>
    </lineage>
</organism>
<evidence type="ECO:0000313" key="2">
    <source>
        <dbReference type="Proteomes" id="UP000294958"/>
    </source>
</evidence>
<evidence type="ECO:0000313" key="1">
    <source>
        <dbReference type="EMBL" id="TDR28999.1"/>
    </source>
</evidence>
<comment type="caution">
    <text evidence="1">The sequence shown here is derived from an EMBL/GenBank/DDBJ whole genome shotgun (WGS) entry which is preliminary data.</text>
</comment>
<keyword evidence="2" id="KW-1185">Reference proteome</keyword>
<proteinExistence type="predicted"/>
<accession>A0A4R6Y4I1</accession>
<protein>
    <submittedName>
        <fullName evidence="1">Uncharacterized protein</fullName>
    </submittedName>
</protein>
<dbReference type="OrthoDB" id="8457156at2"/>
<dbReference type="Proteomes" id="UP000294958">
    <property type="component" value="Unassembled WGS sequence"/>
</dbReference>
<sequence>MDDLRAQAEELGISIDKRWSADTLQKKIDEALGAPVATEEAQPPEPDRPKTLAELNAEQREIDKAIGGYDRIDRRARRTQKILRAQVK</sequence>
<dbReference type="EMBL" id="SNZF01000052">
    <property type="protein sequence ID" value="TDR28999.1"/>
    <property type="molecule type" value="Genomic_DNA"/>
</dbReference>
<name>A0A4R6Y4I1_9HYPH</name>
<gene>
    <name evidence="1" type="ORF">DES43_1525</name>
</gene>
<reference evidence="1 2" key="1">
    <citation type="submission" date="2019-03" db="EMBL/GenBank/DDBJ databases">
        <title>Genomic Encyclopedia of Type Strains, Phase IV (KMG-IV): sequencing the most valuable type-strain genomes for metagenomic binning, comparative biology and taxonomic classification.</title>
        <authorList>
            <person name="Goeker M."/>
        </authorList>
    </citation>
    <scope>NUCLEOTIDE SEQUENCE [LARGE SCALE GENOMIC DNA]</scope>
    <source>
        <strain evidence="1 2">DSM 11603</strain>
    </source>
</reference>
<dbReference type="RefSeq" id="WP_133676258.1">
    <property type="nucleotide sequence ID" value="NZ_SNZF01000052.1"/>
</dbReference>